<dbReference type="InterPro" id="IPR026816">
    <property type="entry name" value="Flavodoxin_dom"/>
</dbReference>
<protein>
    <submittedName>
        <fullName evidence="2">Flavodoxin</fullName>
    </submittedName>
</protein>
<name>A0A916QAM2_9FIRM</name>
<evidence type="ECO:0000259" key="1">
    <source>
        <dbReference type="Pfam" id="PF12724"/>
    </source>
</evidence>
<dbReference type="EMBL" id="BLYI01000027">
    <property type="protein sequence ID" value="GFO84944.1"/>
    <property type="molecule type" value="Genomic_DNA"/>
</dbReference>
<reference evidence="2" key="1">
    <citation type="submission" date="2020-06" db="EMBL/GenBank/DDBJ databases">
        <title>Characterization of fructooligosaccharide metabolism and fructooligosaccharide-degrading enzymes in human commensal butyrate producers.</title>
        <authorList>
            <person name="Tanno H."/>
            <person name="Fujii T."/>
            <person name="Hirano K."/>
            <person name="Maeno S."/>
            <person name="Tonozuka T."/>
            <person name="Sakamoto M."/>
            <person name="Ohkuma M."/>
            <person name="Tochio T."/>
            <person name="Endo A."/>
        </authorList>
    </citation>
    <scope>NUCLEOTIDE SEQUENCE</scope>
    <source>
        <strain evidence="2">JCM 17466</strain>
    </source>
</reference>
<organism evidence="2 3">
    <name type="scientific">Anaerostipes butyraticus</name>
    <dbReference type="NCBI Taxonomy" id="645466"/>
    <lineage>
        <taxon>Bacteria</taxon>
        <taxon>Bacillati</taxon>
        <taxon>Bacillota</taxon>
        <taxon>Clostridia</taxon>
        <taxon>Lachnospirales</taxon>
        <taxon>Lachnospiraceae</taxon>
        <taxon>Anaerostipes</taxon>
    </lineage>
</organism>
<dbReference type="Proteomes" id="UP000613208">
    <property type="component" value="Unassembled WGS sequence"/>
</dbReference>
<dbReference type="AlphaFoldDB" id="A0A916QAM2"/>
<sequence length="182" mass="20676">MKSIIVYGSQYGTTRFYAEKLSELTDIEPISYEQAAEVSGCELVIYLGGLYAGGVKGLKHALKYFPKEAELILITVGLADPADSENVKNIRKSLKKQMPDDAYKRARIFHLRGGIDYKQLTFKHKTMMKLLYNSVKNTPPEEMTAETKAMIETYNQKVNFVDERTLEPIVKEIKRMLSGGKR</sequence>
<gene>
    <name evidence="2" type="ORF">ANBU17_12910</name>
</gene>
<keyword evidence="3" id="KW-1185">Reference proteome</keyword>
<evidence type="ECO:0000313" key="3">
    <source>
        <dbReference type="Proteomes" id="UP000613208"/>
    </source>
</evidence>
<evidence type="ECO:0000313" key="2">
    <source>
        <dbReference type="EMBL" id="GFO84944.1"/>
    </source>
</evidence>
<dbReference type="SUPFAM" id="SSF52218">
    <property type="entry name" value="Flavoproteins"/>
    <property type="match status" value="1"/>
</dbReference>
<dbReference type="Pfam" id="PF12724">
    <property type="entry name" value="Flavodoxin_5"/>
    <property type="match status" value="1"/>
</dbReference>
<dbReference type="RefSeq" id="WP_201310654.1">
    <property type="nucleotide sequence ID" value="NZ_BLYI01000027.1"/>
</dbReference>
<dbReference type="InterPro" id="IPR029039">
    <property type="entry name" value="Flavoprotein-like_sf"/>
</dbReference>
<comment type="caution">
    <text evidence="2">The sequence shown here is derived from an EMBL/GenBank/DDBJ whole genome shotgun (WGS) entry which is preliminary data.</text>
</comment>
<proteinExistence type="predicted"/>
<feature type="domain" description="Flavodoxin" evidence="1">
    <location>
        <begin position="4"/>
        <end position="136"/>
    </location>
</feature>
<accession>A0A916QAM2</accession>